<dbReference type="Pfam" id="PF07676">
    <property type="entry name" value="PD40"/>
    <property type="match status" value="1"/>
</dbReference>
<evidence type="ECO:0000313" key="2">
    <source>
        <dbReference type="EMBL" id="MFB9311463.1"/>
    </source>
</evidence>
<keyword evidence="1" id="KW-0472">Membrane</keyword>
<dbReference type="Proteomes" id="UP001589750">
    <property type="component" value="Unassembled WGS sequence"/>
</dbReference>
<comment type="caution">
    <text evidence="2">The sequence shown here is derived from an EMBL/GenBank/DDBJ whole genome shotgun (WGS) entry which is preliminary data.</text>
</comment>
<feature type="transmembrane region" description="Helical" evidence="1">
    <location>
        <begin position="512"/>
        <end position="530"/>
    </location>
</feature>
<dbReference type="Gene3D" id="2.120.10.30">
    <property type="entry name" value="TolB, C-terminal domain"/>
    <property type="match status" value="1"/>
</dbReference>
<keyword evidence="1" id="KW-1133">Transmembrane helix</keyword>
<evidence type="ECO:0000313" key="3">
    <source>
        <dbReference type="Proteomes" id="UP001589750"/>
    </source>
</evidence>
<dbReference type="RefSeq" id="WP_140008782.1">
    <property type="nucleotide sequence ID" value="NZ_JBHMDG010000001.1"/>
</dbReference>
<protein>
    <submittedName>
        <fullName evidence="2">PD40 domain-containing protein</fullName>
    </submittedName>
</protein>
<dbReference type="InterPro" id="IPR011042">
    <property type="entry name" value="6-blade_b-propeller_TolB-like"/>
</dbReference>
<accession>A0ABV5K3Y5</accession>
<feature type="transmembrane region" description="Helical" evidence="1">
    <location>
        <begin position="443"/>
        <end position="462"/>
    </location>
</feature>
<dbReference type="InterPro" id="IPR011659">
    <property type="entry name" value="WD40"/>
</dbReference>
<name>A0ABV5K3Y5_9ACTN</name>
<gene>
    <name evidence="2" type="ORF">ACFFRI_00280</name>
</gene>
<keyword evidence="3" id="KW-1185">Reference proteome</keyword>
<feature type="transmembrane region" description="Helical" evidence="1">
    <location>
        <begin position="537"/>
        <end position="560"/>
    </location>
</feature>
<feature type="transmembrane region" description="Helical" evidence="1">
    <location>
        <begin position="474"/>
        <end position="500"/>
    </location>
</feature>
<dbReference type="EMBL" id="JBHMDG010000001">
    <property type="protein sequence ID" value="MFB9311463.1"/>
    <property type="molecule type" value="Genomic_DNA"/>
</dbReference>
<sequence>MTGDGLRDELARIAGDAPVASVSPETWGRAQRARARDRVVRVLGAAAAVAVVAGLAMTVLPHQDEPPIAGGGEGLGVPDRLYAVPDRMSERDDDYRWRSEEITDDVTIGRGAAAWVTYEGLPVVVDAEHGDYHLLDLPGFVGNDLKVRPYGGGLDLRLGLTLSPDGRRLAYAYGDPGPWSDDTKAVTGVRVLDLTTGDVRDIALTGGEGTVAEQIRFSPDGRWLVWAGRQLVPRTGGSLTVGSRVLGRIAPGATQSTPVSGFRPSLSSGDLTVADTGLVVAVSDNAGKPGSAVVQRWDDRLLGRERLTDADDEPLATLPGGTRVSPDGRLVAVGSCCTEEAYVVDTTTGKVVTRSALDYEGSLASAGPVGWLDDGTSVWQVMPQGGGGDGSLVLVTDDGRARTVGAVEDAVPEGIAVATDLMTTAHPAVDRAAPGWARTATRLLVLLLVAALLVVGGSAVWSRRRAEPGPAVPFLPRGIVALTAATVGSIALSIGWVWLISTSADETEAADVLLLAGPGALVVIGVALLLHRRWRWVGIGLVAGPPTALLLATALLVMALSEIGS</sequence>
<keyword evidence="1" id="KW-0812">Transmembrane</keyword>
<feature type="transmembrane region" description="Helical" evidence="1">
    <location>
        <begin position="39"/>
        <end position="60"/>
    </location>
</feature>
<organism evidence="2 3">
    <name type="scientific">Nocardioides plantarum</name>
    <dbReference type="NCBI Taxonomy" id="29299"/>
    <lineage>
        <taxon>Bacteria</taxon>
        <taxon>Bacillati</taxon>
        <taxon>Actinomycetota</taxon>
        <taxon>Actinomycetes</taxon>
        <taxon>Propionibacteriales</taxon>
        <taxon>Nocardioidaceae</taxon>
        <taxon>Nocardioides</taxon>
    </lineage>
</organism>
<evidence type="ECO:0000256" key="1">
    <source>
        <dbReference type="SAM" id="Phobius"/>
    </source>
</evidence>
<reference evidence="2 3" key="1">
    <citation type="submission" date="2024-09" db="EMBL/GenBank/DDBJ databases">
        <authorList>
            <person name="Sun Q."/>
            <person name="Mori K."/>
        </authorList>
    </citation>
    <scope>NUCLEOTIDE SEQUENCE [LARGE SCALE GENOMIC DNA]</scope>
    <source>
        <strain evidence="2 3">JCM 9626</strain>
    </source>
</reference>
<proteinExistence type="predicted"/>
<dbReference type="SUPFAM" id="SSF82171">
    <property type="entry name" value="DPP6 N-terminal domain-like"/>
    <property type="match status" value="1"/>
</dbReference>